<comment type="caution">
    <text evidence="2">The sequence shown here is derived from an EMBL/GenBank/DDBJ whole genome shotgun (WGS) entry which is preliminary data.</text>
</comment>
<name>A0A8H7NS01_9APHY</name>
<gene>
    <name evidence="2" type="ORF">IEO21_10706</name>
</gene>
<accession>A0A8H7NS01</accession>
<sequence length="198" mass="21706">MAQQGLDQGFDGSWGDVGIQQPPQPAPPEAGVNPADAADRILFQAVAAVGRHQDAFANNQQLQSAALESLARSIDELRQRVSVTPTPSTSAGPRNIKVRDPRMFNGKSSEVIPFLREVRSYIELTNISSEKQKTTLFSMYLMKHLSFHSIPCTTSAHTGACLSAHPQVEHYVAYIMGSVRTSYSASYHYVSFFTNTTT</sequence>
<proteinExistence type="predicted"/>
<dbReference type="Proteomes" id="UP000639403">
    <property type="component" value="Unassembled WGS sequence"/>
</dbReference>
<evidence type="ECO:0000256" key="1">
    <source>
        <dbReference type="SAM" id="MobiDB-lite"/>
    </source>
</evidence>
<feature type="compositionally biased region" description="Polar residues" evidence="1">
    <location>
        <begin position="81"/>
        <end position="92"/>
    </location>
</feature>
<reference evidence="2" key="2">
    <citation type="journal article" name="Front. Microbiol.">
        <title>Degradative Capacity of Two Strains of Rhodonia placenta: From Phenotype to Genotype.</title>
        <authorList>
            <person name="Kolle M."/>
            <person name="Horta M.A.C."/>
            <person name="Nowrousian M."/>
            <person name="Ohm R.A."/>
            <person name="Benz J.P."/>
            <person name="Pilgard A."/>
        </authorList>
    </citation>
    <scope>NUCLEOTIDE SEQUENCE</scope>
    <source>
        <strain evidence="2">FPRL280</strain>
    </source>
</reference>
<feature type="region of interest" description="Disordered" evidence="1">
    <location>
        <begin position="81"/>
        <end position="100"/>
    </location>
</feature>
<dbReference type="EMBL" id="JADOXO010001019">
    <property type="protein sequence ID" value="KAF9798519.1"/>
    <property type="molecule type" value="Genomic_DNA"/>
</dbReference>
<reference evidence="2" key="1">
    <citation type="submission" date="2020-11" db="EMBL/GenBank/DDBJ databases">
        <authorList>
            <person name="Koelle M."/>
            <person name="Horta M.A.C."/>
            <person name="Nowrousian M."/>
            <person name="Ohm R.A."/>
            <person name="Benz P."/>
            <person name="Pilgard A."/>
        </authorList>
    </citation>
    <scope>NUCLEOTIDE SEQUENCE</scope>
    <source>
        <strain evidence="2">FPRL280</strain>
    </source>
</reference>
<organism evidence="2 3">
    <name type="scientific">Rhodonia placenta</name>
    <dbReference type="NCBI Taxonomy" id="104341"/>
    <lineage>
        <taxon>Eukaryota</taxon>
        <taxon>Fungi</taxon>
        <taxon>Dikarya</taxon>
        <taxon>Basidiomycota</taxon>
        <taxon>Agaricomycotina</taxon>
        <taxon>Agaricomycetes</taxon>
        <taxon>Polyporales</taxon>
        <taxon>Adustoporiaceae</taxon>
        <taxon>Rhodonia</taxon>
    </lineage>
</organism>
<evidence type="ECO:0000313" key="3">
    <source>
        <dbReference type="Proteomes" id="UP000639403"/>
    </source>
</evidence>
<dbReference type="AlphaFoldDB" id="A0A8H7NS01"/>
<protein>
    <submittedName>
        <fullName evidence="2">Uncharacterized protein</fullName>
    </submittedName>
</protein>
<feature type="region of interest" description="Disordered" evidence="1">
    <location>
        <begin position="1"/>
        <end position="33"/>
    </location>
</feature>
<evidence type="ECO:0000313" key="2">
    <source>
        <dbReference type="EMBL" id="KAF9798519.1"/>
    </source>
</evidence>